<keyword evidence="1" id="KW-0408">Iron</keyword>
<dbReference type="InterPro" id="IPR027443">
    <property type="entry name" value="IPNS-like_sf"/>
</dbReference>
<dbReference type="PANTHER" id="PTHR47990">
    <property type="entry name" value="2-OXOGLUTARATE (2OG) AND FE(II)-DEPENDENT OXYGENASE SUPERFAMILY PROTEIN-RELATED"/>
    <property type="match status" value="1"/>
</dbReference>
<feature type="compositionally biased region" description="Low complexity" evidence="2">
    <location>
        <begin position="75"/>
        <end position="89"/>
    </location>
</feature>
<protein>
    <submittedName>
        <fullName evidence="3">Uncharacterized protein</fullName>
    </submittedName>
</protein>
<dbReference type="Gene3D" id="1.10.10.60">
    <property type="entry name" value="Homeodomain-like"/>
    <property type="match status" value="1"/>
</dbReference>
<dbReference type="Pfam" id="PF14226">
    <property type="entry name" value="DIOX_N"/>
    <property type="match status" value="1"/>
</dbReference>
<name>K1PAQ8_MAGGI</name>
<comment type="similarity">
    <text evidence="1">Belongs to the iron/ascorbate-dependent oxidoreductase family.</text>
</comment>
<gene>
    <name evidence="3" type="ORF">CGI_10005140</name>
</gene>
<dbReference type="GO" id="GO:0016491">
    <property type="term" value="F:oxidoreductase activity"/>
    <property type="evidence" value="ECO:0007669"/>
    <property type="project" value="UniProtKB-KW"/>
</dbReference>
<evidence type="ECO:0000256" key="1">
    <source>
        <dbReference type="RuleBase" id="RU003682"/>
    </source>
</evidence>
<dbReference type="AlphaFoldDB" id="K1PAQ8"/>
<dbReference type="InterPro" id="IPR044822">
    <property type="entry name" value="Myb_DNA-bind_4"/>
</dbReference>
<keyword evidence="1" id="KW-0560">Oxidoreductase</keyword>
<dbReference type="Gene3D" id="2.60.120.330">
    <property type="entry name" value="B-lactam Antibiotic, Isopenicillin N Synthase, Chain"/>
    <property type="match status" value="2"/>
</dbReference>
<dbReference type="PROSITE" id="PS51471">
    <property type="entry name" value="FE2OG_OXY"/>
    <property type="match status" value="1"/>
</dbReference>
<reference evidence="3" key="1">
    <citation type="journal article" date="2012" name="Nature">
        <title>The oyster genome reveals stress adaptation and complexity of shell formation.</title>
        <authorList>
            <person name="Zhang G."/>
            <person name="Fang X."/>
            <person name="Guo X."/>
            <person name="Li L."/>
            <person name="Luo R."/>
            <person name="Xu F."/>
            <person name="Yang P."/>
            <person name="Zhang L."/>
            <person name="Wang X."/>
            <person name="Qi H."/>
            <person name="Xiong Z."/>
            <person name="Que H."/>
            <person name="Xie Y."/>
            <person name="Holland P.W."/>
            <person name="Paps J."/>
            <person name="Zhu Y."/>
            <person name="Wu F."/>
            <person name="Chen Y."/>
            <person name="Wang J."/>
            <person name="Peng C."/>
            <person name="Meng J."/>
            <person name="Yang L."/>
            <person name="Liu J."/>
            <person name="Wen B."/>
            <person name="Zhang N."/>
            <person name="Huang Z."/>
            <person name="Zhu Q."/>
            <person name="Feng Y."/>
            <person name="Mount A."/>
            <person name="Hedgecock D."/>
            <person name="Xu Z."/>
            <person name="Liu Y."/>
            <person name="Domazet-Loso T."/>
            <person name="Du Y."/>
            <person name="Sun X."/>
            <person name="Zhang S."/>
            <person name="Liu B."/>
            <person name="Cheng P."/>
            <person name="Jiang X."/>
            <person name="Li J."/>
            <person name="Fan D."/>
            <person name="Wang W."/>
            <person name="Fu W."/>
            <person name="Wang T."/>
            <person name="Wang B."/>
            <person name="Zhang J."/>
            <person name="Peng Z."/>
            <person name="Li Y."/>
            <person name="Li N."/>
            <person name="Wang J."/>
            <person name="Chen M."/>
            <person name="He Y."/>
            <person name="Tan F."/>
            <person name="Song X."/>
            <person name="Zheng Q."/>
            <person name="Huang R."/>
            <person name="Yang H."/>
            <person name="Du X."/>
            <person name="Chen L."/>
            <person name="Yang M."/>
            <person name="Gaffney P.M."/>
            <person name="Wang S."/>
            <person name="Luo L."/>
            <person name="She Z."/>
            <person name="Ming Y."/>
            <person name="Huang W."/>
            <person name="Zhang S."/>
            <person name="Huang B."/>
            <person name="Zhang Y."/>
            <person name="Qu T."/>
            <person name="Ni P."/>
            <person name="Miao G."/>
            <person name="Wang J."/>
            <person name="Wang Q."/>
            <person name="Steinberg C.E."/>
            <person name="Wang H."/>
            <person name="Li N."/>
            <person name="Qian L."/>
            <person name="Zhang G."/>
            <person name="Li Y."/>
            <person name="Yang H."/>
            <person name="Liu X."/>
            <person name="Wang J."/>
            <person name="Yin Y."/>
            <person name="Wang J."/>
        </authorList>
    </citation>
    <scope>NUCLEOTIDE SEQUENCE [LARGE SCALE GENOMIC DNA]</scope>
    <source>
        <strain evidence="3">05x7-T-G4-1.051#20</strain>
    </source>
</reference>
<accession>K1PAQ8</accession>
<feature type="compositionally biased region" description="Basic and acidic residues" evidence="2">
    <location>
        <begin position="59"/>
        <end position="69"/>
    </location>
</feature>
<feature type="region of interest" description="Disordered" evidence="2">
    <location>
        <begin position="59"/>
        <end position="89"/>
    </location>
</feature>
<dbReference type="FunCoup" id="K1PAQ8">
    <property type="interactions" value="2"/>
</dbReference>
<dbReference type="InterPro" id="IPR050231">
    <property type="entry name" value="Iron_ascorbate_oxido_reductase"/>
</dbReference>
<dbReference type="GO" id="GO:0046872">
    <property type="term" value="F:metal ion binding"/>
    <property type="evidence" value="ECO:0007669"/>
    <property type="project" value="UniProtKB-KW"/>
</dbReference>
<dbReference type="InterPro" id="IPR044861">
    <property type="entry name" value="IPNS-like_FE2OG_OXY"/>
</dbReference>
<dbReference type="InParanoid" id="K1PAQ8"/>
<dbReference type="Pfam" id="PF13837">
    <property type="entry name" value="Myb_DNA-bind_4"/>
    <property type="match status" value="1"/>
</dbReference>
<dbReference type="InterPro" id="IPR026992">
    <property type="entry name" value="DIOX_N"/>
</dbReference>
<proteinExistence type="inferred from homology"/>
<dbReference type="Pfam" id="PF03171">
    <property type="entry name" value="2OG-FeII_Oxy"/>
    <property type="match status" value="1"/>
</dbReference>
<dbReference type="InterPro" id="IPR005123">
    <property type="entry name" value="Oxoglu/Fe-dep_dioxygenase_dom"/>
</dbReference>
<dbReference type="HOGENOM" id="CLU_558075_0_0_1"/>
<evidence type="ECO:0000256" key="2">
    <source>
        <dbReference type="SAM" id="MobiDB-lite"/>
    </source>
</evidence>
<evidence type="ECO:0000313" key="3">
    <source>
        <dbReference type="EMBL" id="EKC20882.1"/>
    </source>
</evidence>
<dbReference type="EMBL" id="JH816186">
    <property type="protein sequence ID" value="EKC20882.1"/>
    <property type="molecule type" value="Genomic_DNA"/>
</dbReference>
<sequence>MAGELREVDTADLVSIQVEENGSAISAFVSKELADIYASPNGDPETKKAIKDAIISTFDNRDTPKDSASHENTPSSSSNTASSSCSGDSQTFHLWKESEEKLLIDLRLQREDRFLGVESHDTLWGEIANEMKDMGIVVSKLQLLNKWKSLKKKYKEVNDENSKTGNSAQTWKHFERFSEVYGCKASTRVAVSFDTGRKTKLAVSHDNSSPQVETPTCSLSSPFKKPDIKSYNILVTEESVETATLKVISDQLCQGVQEVGLVYLKNHGIPRELITNALSTSKTFFDQPREKKEQYAMQHGHFHGWVAFEAESCFQLGLHVLDLLSIGLGKNRDYLRQYHKKIGLGDNLTTLRANYYPPLKEIKPEQARCGEHSDFGTVSFLFQDEVSGLQAKVQGGDYVPVHPIEDTIVMNLGDMMQRWSADRLKATKHRVMASPTDVHQLRQSMAFFVVPDNDALISCTDGSNKYPDIDFGNYMKPLFKAIFQDDTEN</sequence>
<keyword evidence="1" id="KW-0479">Metal-binding</keyword>
<organism evidence="3">
    <name type="scientific">Magallana gigas</name>
    <name type="common">Pacific oyster</name>
    <name type="synonym">Crassostrea gigas</name>
    <dbReference type="NCBI Taxonomy" id="29159"/>
    <lineage>
        <taxon>Eukaryota</taxon>
        <taxon>Metazoa</taxon>
        <taxon>Spiralia</taxon>
        <taxon>Lophotrochozoa</taxon>
        <taxon>Mollusca</taxon>
        <taxon>Bivalvia</taxon>
        <taxon>Autobranchia</taxon>
        <taxon>Pteriomorphia</taxon>
        <taxon>Ostreida</taxon>
        <taxon>Ostreoidea</taxon>
        <taxon>Ostreidae</taxon>
        <taxon>Magallana</taxon>
    </lineage>
</organism>
<dbReference type="SUPFAM" id="SSF51197">
    <property type="entry name" value="Clavaminate synthase-like"/>
    <property type="match status" value="1"/>
</dbReference>